<name>A0A6J6M5D2_9ZZZZ</name>
<feature type="region of interest" description="Disordered" evidence="1">
    <location>
        <begin position="50"/>
        <end position="90"/>
    </location>
</feature>
<evidence type="ECO:0000313" key="4">
    <source>
        <dbReference type="EMBL" id="CAB4572709.1"/>
    </source>
</evidence>
<proteinExistence type="predicted"/>
<dbReference type="EMBL" id="CAEZSU010000011">
    <property type="protein sequence ID" value="CAB4540866.1"/>
    <property type="molecule type" value="Genomic_DNA"/>
</dbReference>
<sequence>MNCPVDGRELLITHRDGIELDYCPECRGIWFDRGELDKVIERSNLQLDAASVPRDRSGDRDERSYDKREKYEKPKKKKATSFLSDLLEFG</sequence>
<evidence type="ECO:0000259" key="2">
    <source>
        <dbReference type="Pfam" id="PF13453"/>
    </source>
</evidence>
<evidence type="ECO:0000313" key="3">
    <source>
        <dbReference type="EMBL" id="CAB4540866.1"/>
    </source>
</evidence>
<dbReference type="EMBL" id="CAEZXE010000008">
    <property type="protein sequence ID" value="CAB4668074.1"/>
    <property type="molecule type" value="Genomic_DNA"/>
</dbReference>
<evidence type="ECO:0000256" key="1">
    <source>
        <dbReference type="SAM" id="MobiDB-lite"/>
    </source>
</evidence>
<evidence type="ECO:0000313" key="6">
    <source>
        <dbReference type="EMBL" id="CAB4668074.1"/>
    </source>
</evidence>
<accession>A0A6J6M5D2</accession>
<feature type="domain" description="Transcription factor zinc-finger" evidence="2">
    <location>
        <begin position="2"/>
        <end position="42"/>
    </location>
</feature>
<evidence type="ECO:0000313" key="5">
    <source>
        <dbReference type="EMBL" id="CAB4641712.1"/>
    </source>
</evidence>
<dbReference type="InterPro" id="IPR027392">
    <property type="entry name" value="TF_Znf"/>
</dbReference>
<organism evidence="6">
    <name type="scientific">freshwater metagenome</name>
    <dbReference type="NCBI Taxonomy" id="449393"/>
    <lineage>
        <taxon>unclassified sequences</taxon>
        <taxon>metagenomes</taxon>
        <taxon>ecological metagenomes</taxon>
    </lineage>
</organism>
<dbReference type="EMBL" id="CAEZTR010000026">
    <property type="protein sequence ID" value="CAB4572709.1"/>
    <property type="molecule type" value="Genomic_DNA"/>
</dbReference>
<dbReference type="AlphaFoldDB" id="A0A6J6M5D2"/>
<protein>
    <submittedName>
        <fullName evidence="6">Unannotated protein</fullName>
    </submittedName>
</protein>
<gene>
    <name evidence="3" type="ORF">UFOPK1495_00185</name>
    <name evidence="4" type="ORF">UFOPK1711_00615</name>
    <name evidence="5" type="ORF">UFOPK2143_00713</name>
    <name evidence="6" type="ORF">UFOPK2350_00173</name>
</gene>
<feature type="compositionally biased region" description="Basic and acidic residues" evidence="1">
    <location>
        <begin position="53"/>
        <end position="72"/>
    </location>
</feature>
<reference evidence="6" key="1">
    <citation type="submission" date="2020-05" db="EMBL/GenBank/DDBJ databases">
        <authorList>
            <person name="Chiriac C."/>
            <person name="Salcher M."/>
            <person name="Ghai R."/>
            <person name="Kavagutti S V."/>
        </authorList>
    </citation>
    <scope>NUCLEOTIDE SEQUENCE</scope>
</reference>
<dbReference type="Pfam" id="PF13453">
    <property type="entry name" value="Zn_ribbon_TFIIB"/>
    <property type="match status" value="1"/>
</dbReference>
<dbReference type="EMBL" id="CAEZVV010000031">
    <property type="protein sequence ID" value="CAB4641712.1"/>
    <property type="molecule type" value="Genomic_DNA"/>
</dbReference>